<dbReference type="PANTHER" id="PTHR23131:SF0">
    <property type="entry name" value="ENDORIBONUCLEASE LACTB2"/>
    <property type="match status" value="1"/>
</dbReference>
<feature type="domain" description="Metallo-beta-lactamase" evidence="1">
    <location>
        <begin position="26"/>
        <end position="202"/>
    </location>
</feature>
<dbReference type="Pfam" id="PF00753">
    <property type="entry name" value="Lactamase_B"/>
    <property type="match status" value="1"/>
</dbReference>
<dbReference type="OrthoDB" id="9788263at2"/>
<dbReference type="RefSeq" id="WP_111536356.1">
    <property type="nucleotide sequence ID" value="NZ_QKZL01000003.1"/>
</dbReference>
<dbReference type="SMART" id="SM00849">
    <property type="entry name" value="Lactamase_B"/>
    <property type="match status" value="1"/>
</dbReference>
<keyword evidence="3" id="KW-1185">Reference proteome</keyword>
<dbReference type="PANTHER" id="PTHR23131">
    <property type="entry name" value="ENDORIBONUCLEASE LACTB2"/>
    <property type="match status" value="1"/>
</dbReference>
<keyword evidence="2" id="KW-0378">Hydrolase</keyword>
<evidence type="ECO:0000259" key="1">
    <source>
        <dbReference type="SMART" id="SM00849"/>
    </source>
</evidence>
<dbReference type="InterPro" id="IPR036388">
    <property type="entry name" value="WH-like_DNA-bd_sf"/>
</dbReference>
<dbReference type="SUPFAM" id="SSF56281">
    <property type="entry name" value="Metallo-hydrolase/oxidoreductase"/>
    <property type="match status" value="1"/>
</dbReference>
<proteinExistence type="predicted"/>
<dbReference type="InterPro" id="IPR050662">
    <property type="entry name" value="Sec-metab_biosynth-thioest"/>
</dbReference>
<sequence>MSDAVTLEPGIRRLRAPNPSAMTFTGTNTYILGTGRVAVVDPGPPDEAHLDAILAALAGETIEAILVTHAHLDHSALAPALSARTGTPVLAYGDAAAGRSPAMQALSGLAGGEGVDRAFRPDRCLADGEVVGGGTWSAVALWTPGHFGNHLSFATGNAILTGDVAMGWSSSLVSPPDGDLSAYLASCARLARRGARILYPGHGDSVCDPAERLAWLVAHREERTRQILAALRAGPSTARSLAERIYDDLSPALLPAAMRNVLAHLIDLTKKNRTEPLDPLGSDCRFQLV</sequence>
<dbReference type="InterPro" id="IPR036866">
    <property type="entry name" value="RibonucZ/Hydroxyglut_hydro"/>
</dbReference>
<accession>A0A2W7P577</accession>
<reference evidence="2 3" key="1">
    <citation type="submission" date="2018-06" db="EMBL/GenBank/DDBJ databases">
        <title>Genomic Encyclopedia of Archaeal and Bacterial Type Strains, Phase II (KMG-II): from individual species to whole genera.</title>
        <authorList>
            <person name="Goeker M."/>
        </authorList>
    </citation>
    <scope>NUCLEOTIDE SEQUENCE [LARGE SCALE GENOMIC DNA]</scope>
    <source>
        <strain evidence="2 3">DSM 22009</strain>
    </source>
</reference>
<dbReference type="Gene3D" id="3.60.15.10">
    <property type="entry name" value="Ribonuclease Z/Hydroxyacylglutathione hydrolase-like"/>
    <property type="match status" value="1"/>
</dbReference>
<evidence type="ECO:0000313" key="2">
    <source>
        <dbReference type="EMBL" id="PZX18562.1"/>
    </source>
</evidence>
<gene>
    <name evidence="2" type="ORF">LX81_01197</name>
</gene>
<comment type="caution">
    <text evidence="2">The sequence shown here is derived from an EMBL/GenBank/DDBJ whole genome shotgun (WGS) entry which is preliminary data.</text>
</comment>
<dbReference type="GO" id="GO:0016787">
    <property type="term" value="F:hydrolase activity"/>
    <property type="evidence" value="ECO:0007669"/>
    <property type="project" value="UniProtKB-KW"/>
</dbReference>
<dbReference type="Gene3D" id="1.10.10.10">
    <property type="entry name" value="Winged helix-like DNA-binding domain superfamily/Winged helix DNA-binding domain"/>
    <property type="match status" value="1"/>
</dbReference>
<organism evidence="2 3">
    <name type="scientific">Palleronia aestuarii</name>
    <dbReference type="NCBI Taxonomy" id="568105"/>
    <lineage>
        <taxon>Bacteria</taxon>
        <taxon>Pseudomonadati</taxon>
        <taxon>Pseudomonadota</taxon>
        <taxon>Alphaproteobacteria</taxon>
        <taxon>Rhodobacterales</taxon>
        <taxon>Roseobacteraceae</taxon>
        <taxon>Palleronia</taxon>
    </lineage>
</organism>
<dbReference type="AlphaFoldDB" id="A0A2W7P577"/>
<name>A0A2W7P577_9RHOB</name>
<dbReference type="CDD" id="cd16278">
    <property type="entry name" value="metallo-hydrolase-like_MBL-fold"/>
    <property type="match status" value="1"/>
</dbReference>
<dbReference type="Pfam" id="PF17778">
    <property type="entry name" value="WHD_BLACT"/>
    <property type="match status" value="1"/>
</dbReference>
<protein>
    <submittedName>
        <fullName evidence="2">Hydroxyacylglutathione hydrolase</fullName>
    </submittedName>
</protein>
<dbReference type="Proteomes" id="UP000248916">
    <property type="component" value="Unassembled WGS sequence"/>
</dbReference>
<dbReference type="InterPro" id="IPR001279">
    <property type="entry name" value="Metallo-B-lactamas"/>
</dbReference>
<evidence type="ECO:0000313" key="3">
    <source>
        <dbReference type="Proteomes" id="UP000248916"/>
    </source>
</evidence>
<dbReference type="EMBL" id="QKZL01000003">
    <property type="protein sequence ID" value="PZX18562.1"/>
    <property type="molecule type" value="Genomic_DNA"/>
</dbReference>
<dbReference type="InterPro" id="IPR041516">
    <property type="entry name" value="LACTB2_WH"/>
</dbReference>